<proteinExistence type="predicted"/>
<evidence type="ECO:0000313" key="5">
    <source>
        <dbReference type="Proteomes" id="UP001152797"/>
    </source>
</evidence>
<evidence type="ECO:0000313" key="4">
    <source>
        <dbReference type="EMBL" id="CAL4793018.1"/>
    </source>
</evidence>
<dbReference type="GO" id="GO:0003964">
    <property type="term" value="F:RNA-directed DNA polymerase activity"/>
    <property type="evidence" value="ECO:0007669"/>
    <property type="project" value="UniProtKB-KW"/>
</dbReference>
<keyword evidence="5" id="KW-1185">Reference proteome</keyword>
<accession>A0A9P1D9I9</accession>
<comment type="caution">
    <text evidence="2">The sequence shown here is derived from an EMBL/GenBank/DDBJ whole genome shotgun (WGS) entry which is preliminary data.</text>
</comment>
<dbReference type="SUPFAM" id="SSF81631">
    <property type="entry name" value="PAP/OAS1 substrate-binding domain"/>
    <property type="match status" value="1"/>
</dbReference>
<dbReference type="EMBL" id="CAMXCT020003669">
    <property type="protein sequence ID" value="CAL1159081.1"/>
    <property type="molecule type" value="Genomic_DNA"/>
</dbReference>
<protein>
    <submittedName>
        <fullName evidence="4">Reverse transcriptase domain-containing protein</fullName>
    </submittedName>
</protein>
<evidence type="ECO:0000313" key="3">
    <source>
        <dbReference type="EMBL" id="CAL1159081.1"/>
    </source>
</evidence>
<dbReference type="EMBL" id="CAMXCT010003669">
    <property type="protein sequence ID" value="CAI4005706.1"/>
    <property type="molecule type" value="Genomic_DNA"/>
</dbReference>
<gene>
    <name evidence="2" type="ORF">C1SCF055_LOCUS31410</name>
</gene>
<evidence type="ECO:0000256" key="1">
    <source>
        <dbReference type="SAM" id="MobiDB-lite"/>
    </source>
</evidence>
<keyword evidence="4" id="KW-0548">Nucleotidyltransferase</keyword>
<keyword evidence="4" id="KW-0808">Transferase</keyword>
<keyword evidence="4" id="KW-0695">RNA-directed DNA polymerase</keyword>
<feature type="region of interest" description="Disordered" evidence="1">
    <location>
        <begin position="968"/>
        <end position="989"/>
    </location>
</feature>
<dbReference type="OrthoDB" id="9978031at2759"/>
<dbReference type="EMBL" id="CAMXCT030003669">
    <property type="protein sequence ID" value="CAL4793018.1"/>
    <property type="molecule type" value="Genomic_DNA"/>
</dbReference>
<dbReference type="AlphaFoldDB" id="A0A9P1D9I9"/>
<name>A0A9P1D9I9_9DINO</name>
<reference evidence="3" key="2">
    <citation type="submission" date="2024-04" db="EMBL/GenBank/DDBJ databases">
        <authorList>
            <person name="Chen Y."/>
            <person name="Shah S."/>
            <person name="Dougan E. K."/>
            <person name="Thang M."/>
            <person name="Chan C."/>
        </authorList>
    </citation>
    <scope>NUCLEOTIDE SEQUENCE [LARGE SCALE GENOMIC DNA]</scope>
</reference>
<evidence type="ECO:0000313" key="2">
    <source>
        <dbReference type="EMBL" id="CAI4005706.1"/>
    </source>
</evidence>
<organism evidence="2">
    <name type="scientific">Cladocopium goreaui</name>
    <dbReference type="NCBI Taxonomy" id="2562237"/>
    <lineage>
        <taxon>Eukaryota</taxon>
        <taxon>Sar</taxon>
        <taxon>Alveolata</taxon>
        <taxon>Dinophyceae</taxon>
        <taxon>Suessiales</taxon>
        <taxon>Symbiodiniaceae</taxon>
        <taxon>Cladocopium</taxon>
    </lineage>
</organism>
<reference evidence="2" key="1">
    <citation type="submission" date="2022-10" db="EMBL/GenBank/DDBJ databases">
        <authorList>
            <person name="Chen Y."/>
            <person name="Dougan E. K."/>
            <person name="Chan C."/>
            <person name="Rhodes N."/>
            <person name="Thang M."/>
        </authorList>
    </citation>
    <scope>NUCLEOTIDE SEQUENCE</scope>
</reference>
<sequence>MCAESVDAMLTTPPGSIASTKVDIERNEADDLLQQKLWEEIWEELRQGKYDVVIVKRGSGRRLTQQPALHHFASGWHNSSSHESGNNPLSCAYRLQQKKNKHLKLPNQPHQGKHLKQGQNPRVQPMSRWLAQVRKIFNKPPRPKGFSGVGWKDEGATLWEPSCRGAHLGPEAQELCTALFQMLSSFIEQKFEDPRREAIKLCLGHISASPFTATELESLRQQWASLLPSTKMALTAPERQPFLLGMIGQSLETMGGPDFAIYMEGEDSFWTGLTVQFVGYLLDYRECLMGIAQRRGEWLVSFVEEMQLAKGVVLTRRFNEFVGRFEHGVGGLAPRHKLAPGQSMGLIVLPKLWDDLAPTGKLDQKGTALSLIFFGRCVGQRAHQSLKLGLRLEGQTCHTPTSIWCAFLINMIAEGTWRYLPFGCILQCVEKALRKLSDSIDRRDDYFDEDEDGLFSRIGKKLDGIWVVHGEEHVIRGNCIFWSSGEVSRFQRNTNGPNDTISVLDGSYRKVARVHGPSLRWPSETWVLKSVCNHIATKWPDPPPRPKLEKVARVSELRYASDTISNRFWDGRPLKDLVRDIQQKKIDVLHHENLILDCVALPLQKELYCLNNRRLWCLKQCSGCSGDAAGLCVRVKVYDFSDSAAFFQSRITSANGGLKVFIRKSKDGADGCLLEEDMPETLHISSKRKAEYIHLTCDGFQVDVLIGCTPSLSGKGLAKAILKEDFGQRHRWAAVCAAAHSRLPQLSSTQCKAVKLAKLWACFVAFPCWDEKRRPRSFLIELIVRHICLSAESMSAWDIFVEFLRFCAAKRIQPIMWDWSDLDKDPRLNWGKGPRIIDPLNPTNNVAKPFRFWSFLRKYARKSLQKMGYSVGTASTKTRWEGSEDDEAIPKVPPPNLDEVRKVLLKMDLPFDAVEGLLDSGFTSLEVLCQLGKESDFLEVGMNKAQSRLLWKALQDRGYIFKKLESAGRGAGDTSPVNQAESSHDPEMRPIPLNCYPAQGEEGFSRCFLFGTLVPVMGGAKIAVEELQEGRDAIIGPSGRPLHVAAVKRHEWDWRWLVELTS</sequence>
<dbReference type="Proteomes" id="UP001152797">
    <property type="component" value="Unassembled WGS sequence"/>
</dbReference>
<dbReference type="Gene3D" id="1.10.1410.20">
    <property type="entry name" value="2'-5'-oligoadenylate synthetase 1, domain 2"/>
    <property type="match status" value="1"/>
</dbReference>